<protein>
    <recommendedName>
        <fullName evidence="4">Lysine-specific metallo-endopeptidase domain-containing protein</fullName>
    </recommendedName>
</protein>
<gene>
    <name evidence="2" type="ORF">NLU13_4824</name>
</gene>
<organism evidence="2 3">
    <name type="scientific">Sarocladium strictum</name>
    <name type="common">Black bundle disease fungus</name>
    <name type="synonym">Acremonium strictum</name>
    <dbReference type="NCBI Taxonomy" id="5046"/>
    <lineage>
        <taxon>Eukaryota</taxon>
        <taxon>Fungi</taxon>
        <taxon>Dikarya</taxon>
        <taxon>Ascomycota</taxon>
        <taxon>Pezizomycotina</taxon>
        <taxon>Sordariomycetes</taxon>
        <taxon>Hypocreomycetidae</taxon>
        <taxon>Hypocreales</taxon>
        <taxon>Sarocladiaceae</taxon>
        <taxon>Sarocladium</taxon>
    </lineage>
</organism>
<comment type="caution">
    <text evidence="2">The sequence shown here is derived from an EMBL/GenBank/DDBJ whole genome shotgun (WGS) entry which is preliminary data.</text>
</comment>
<dbReference type="AlphaFoldDB" id="A0AA39GJY5"/>
<keyword evidence="1" id="KW-0732">Signal</keyword>
<dbReference type="Proteomes" id="UP001175261">
    <property type="component" value="Unassembled WGS sequence"/>
</dbReference>
<evidence type="ECO:0000256" key="1">
    <source>
        <dbReference type="SAM" id="SignalP"/>
    </source>
</evidence>
<dbReference type="EMBL" id="JAPDFR010000003">
    <property type="protein sequence ID" value="KAK0388581.1"/>
    <property type="molecule type" value="Genomic_DNA"/>
</dbReference>
<name>A0AA39GJY5_SARSR</name>
<keyword evidence="3" id="KW-1185">Reference proteome</keyword>
<reference evidence="2" key="1">
    <citation type="submission" date="2022-10" db="EMBL/GenBank/DDBJ databases">
        <title>Determination and structural analysis of whole genome sequence of Sarocladium strictum F4-1.</title>
        <authorList>
            <person name="Hu L."/>
            <person name="Jiang Y."/>
        </authorList>
    </citation>
    <scope>NUCLEOTIDE SEQUENCE</scope>
    <source>
        <strain evidence="2">F4-1</strain>
    </source>
</reference>
<feature type="signal peptide" evidence="1">
    <location>
        <begin position="1"/>
        <end position="20"/>
    </location>
</feature>
<accession>A0AA39GJY5</accession>
<evidence type="ECO:0000313" key="3">
    <source>
        <dbReference type="Proteomes" id="UP001175261"/>
    </source>
</evidence>
<feature type="chain" id="PRO_5041400350" description="Lysine-specific metallo-endopeptidase domain-containing protein" evidence="1">
    <location>
        <begin position="21"/>
        <end position="344"/>
    </location>
</feature>
<sequence length="344" mass="37189">MKPSAILLWGLSTLSSTGHAVKTVGQIFNVDLTTSANGGCAQNPGEQVLNQEVMDCYTLAQAGVDLLNSFNSGDDAAKRLVDSLFRMGKTPTSDAREKAMILATYTSVSNLLSNGPSGTPARLFCGSGWLSRVRNNQVLTIQSPALDINGNPIKTINGQPATLQDVYKKQWKNWINGGLVPYWAEVYNAYVMDNAFRSPLDTYCSQPSVRAATQAQTSPPSITLCLRAFSTPKKTLSPPPSIKTATVSVINTGRSLSSITRLQVLLERLAPLTLYHELFHLVLTPAASPDTTYDVAAMIDANANPQFYSALLATNPETYVAASYAWWLFQQTGAEFFTGYASSP</sequence>
<proteinExistence type="predicted"/>
<evidence type="ECO:0008006" key="4">
    <source>
        <dbReference type="Google" id="ProtNLM"/>
    </source>
</evidence>
<evidence type="ECO:0000313" key="2">
    <source>
        <dbReference type="EMBL" id="KAK0388581.1"/>
    </source>
</evidence>